<dbReference type="InterPro" id="IPR029063">
    <property type="entry name" value="SAM-dependent_MTases_sf"/>
</dbReference>
<evidence type="ECO:0000256" key="1">
    <source>
        <dbReference type="SAM" id="MobiDB-lite"/>
    </source>
</evidence>
<reference evidence="2 3" key="1">
    <citation type="journal article" date="2019" name="Int. J. Syst. Evol. Microbiol.">
        <title>The Global Catalogue of Microorganisms (GCM) 10K type strain sequencing project: providing services to taxonomists for standard genome sequencing and annotation.</title>
        <authorList>
            <consortium name="The Broad Institute Genomics Platform"/>
            <consortium name="The Broad Institute Genome Sequencing Center for Infectious Disease"/>
            <person name="Wu L."/>
            <person name="Ma J."/>
        </authorList>
    </citation>
    <scope>NUCLEOTIDE SEQUENCE [LARGE SCALE GENOMIC DNA]</scope>
    <source>
        <strain evidence="2 3">PSR21</strain>
    </source>
</reference>
<evidence type="ECO:0000313" key="2">
    <source>
        <dbReference type="EMBL" id="MFC7317618.1"/>
    </source>
</evidence>
<dbReference type="RefSeq" id="WP_276303137.1">
    <property type="nucleotide sequence ID" value="NZ_CP119992.1"/>
</dbReference>
<gene>
    <name evidence="2" type="ORF">ACFQPE_12600</name>
</gene>
<dbReference type="InterPro" id="IPR036388">
    <property type="entry name" value="WH-like_DNA-bd_sf"/>
</dbReference>
<name>A0ABD6ABF3_9EURY</name>
<sequence>MPTQDRTDPAVRELLLLHVARRTGAMEALARTTGTVQGVARETGIEERAARLLVEALAERGFLKRLGGEYQPTNRTLGFLAKTDVRSIGRLPHELDALDAWLALPETMRTGERPSGASRRPSASGDSERPERSPDWTRNAMGAAAARDEAAVRAAVTAAVRYYPRAERVLVLADGPGRHAVEFARRGYDAHLLDAPEVTEVNEAALEHEAVSLAAGDPLDGGAYPEADLVFAVGLLSRYGAAHLRRVFANARGTLTDDGVAVFVGSVRGETPGAALRALHGYALHGEGGAHTADELTGWLAEAGLAPDVIEIPGLDDRAVAGRVVD</sequence>
<feature type="compositionally biased region" description="Low complexity" evidence="1">
    <location>
        <begin position="113"/>
        <end position="125"/>
    </location>
</feature>
<keyword evidence="2" id="KW-0808">Transferase</keyword>
<dbReference type="GO" id="GO:0008168">
    <property type="term" value="F:methyltransferase activity"/>
    <property type="evidence" value="ECO:0007669"/>
    <property type="project" value="UniProtKB-KW"/>
</dbReference>
<keyword evidence="3" id="KW-1185">Reference proteome</keyword>
<feature type="compositionally biased region" description="Basic and acidic residues" evidence="1">
    <location>
        <begin position="126"/>
        <end position="135"/>
    </location>
</feature>
<dbReference type="Gene3D" id="3.40.50.150">
    <property type="entry name" value="Vaccinia Virus protein VP39"/>
    <property type="match status" value="1"/>
</dbReference>
<organism evidence="2 3">
    <name type="scientific">Halomarina halobia</name>
    <dbReference type="NCBI Taxonomy" id="3033386"/>
    <lineage>
        <taxon>Archaea</taxon>
        <taxon>Methanobacteriati</taxon>
        <taxon>Methanobacteriota</taxon>
        <taxon>Stenosarchaea group</taxon>
        <taxon>Halobacteria</taxon>
        <taxon>Halobacteriales</taxon>
        <taxon>Natronomonadaceae</taxon>
        <taxon>Halomarina</taxon>
    </lineage>
</organism>
<comment type="caution">
    <text evidence="2">The sequence shown here is derived from an EMBL/GenBank/DDBJ whole genome shotgun (WGS) entry which is preliminary data.</text>
</comment>
<dbReference type="AlphaFoldDB" id="A0ABD6ABF3"/>
<dbReference type="GeneID" id="79315702"/>
<protein>
    <submittedName>
        <fullName evidence="2">Class I SAM-dependent methyltransferase</fullName>
    </submittedName>
</protein>
<dbReference type="Proteomes" id="UP001596547">
    <property type="component" value="Unassembled WGS sequence"/>
</dbReference>
<keyword evidence="2" id="KW-0489">Methyltransferase</keyword>
<accession>A0ABD6ABF3</accession>
<evidence type="ECO:0000313" key="3">
    <source>
        <dbReference type="Proteomes" id="UP001596547"/>
    </source>
</evidence>
<feature type="region of interest" description="Disordered" evidence="1">
    <location>
        <begin position="109"/>
        <end position="136"/>
    </location>
</feature>
<dbReference type="GO" id="GO:0032259">
    <property type="term" value="P:methylation"/>
    <property type="evidence" value="ECO:0007669"/>
    <property type="project" value="UniProtKB-KW"/>
</dbReference>
<dbReference type="Gene3D" id="1.10.10.10">
    <property type="entry name" value="Winged helix-like DNA-binding domain superfamily/Winged helix DNA-binding domain"/>
    <property type="match status" value="1"/>
</dbReference>
<dbReference type="EMBL" id="JBHTBF010000002">
    <property type="protein sequence ID" value="MFC7317618.1"/>
    <property type="molecule type" value="Genomic_DNA"/>
</dbReference>
<proteinExistence type="predicted"/>
<dbReference type="SUPFAM" id="SSF53335">
    <property type="entry name" value="S-adenosyl-L-methionine-dependent methyltransferases"/>
    <property type="match status" value="1"/>
</dbReference>